<dbReference type="Gene3D" id="3.40.190.10">
    <property type="entry name" value="Periplasmic binding protein-like II"/>
    <property type="match status" value="2"/>
</dbReference>
<dbReference type="Proteomes" id="UP000249451">
    <property type="component" value="Unassembled WGS sequence"/>
</dbReference>
<dbReference type="NCBIfam" id="TIGR00975">
    <property type="entry name" value="3a0107s03"/>
    <property type="match status" value="1"/>
</dbReference>
<dbReference type="SUPFAM" id="SSF53850">
    <property type="entry name" value="Periplasmic binding protein-like II"/>
    <property type="match status" value="1"/>
</dbReference>
<evidence type="ECO:0000256" key="3">
    <source>
        <dbReference type="ARBA" id="ARBA00022592"/>
    </source>
</evidence>
<dbReference type="PIRSF" id="PIRSF002756">
    <property type="entry name" value="PstS"/>
    <property type="match status" value="1"/>
</dbReference>
<reference evidence="8 9" key="1">
    <citation type="submission" date="2017-11" db="EMBL/GenBank/DDBJ databases">
        <title>Infants hospitalized years apart are colonized by the same room-sourced microbial strains.</title>
        <authorList>
            <person name="Brooks B."/>
            <person name="Olm M.R."/>
            <person name="Firek B.A."/>
            <person name="Baker R."/>
            <person name="Thomas B.C."/>
            <person name="Morowitz M.J."/>
            <person name="Banfield J.F."/>
        </authorList>
    </citation>
    <scope>NUCLEOTIDE SEQUENCE [LARGE SCALE GENOMIC DNA]</scope>
    <source>
        <strain evidence="8">S2_012_000_R3_87</strain>
    </source>
</reference>
<evidence type="ECO:0000259" key="7">
    <source>
        <dbReference type="Pfam" id="PF12849"/>
    </source>
</evidence>
<feature type="chain" id="PRO_5038989889" description="Phosphate-binding protein" evidence="6">
    <location>
        <begin position="22"/>
        <end position="383"/>
    </location>
</feature>
<dbReference type="Pfam" id="PF12849">
    <property type="entry name" value="PBP_like_2"/>
    <property type="match status" value="1"/>
</dbReference>
<gene>
    <name evidence="8" type="primary">pstS</name>
    <name evidence="8" type="ORF">DI609_00075</name>
</gene>
<feature type="signal peptide" evidence="6">
    <location>
        <begin position="1"/>
        <end position="21"/>
    </location>
</feature>
<dbReference type="PROSITE" id="PS51257">
    <property type="entry name" value="PROKAR_LIPOPROTEIN"/>
    <property type="match status" value="1"/>
</dbReference>
<evidence type="ECO:0000256" key="1">
    <source>
        <dbReference type="ARBA" id="ARBA00008725"/>
    </source>
</evidence>
<evidence type="ECO:0000256" key="6">
    <source>
        <dbReference type="SAM" id="SignalP"/>
    </source>
</evidence>
<dbReference type="GO" id="GO:0042301">
    <property type="term" value="F:phosphate ion binding"/>
    <property type="evidence" value="ECO:0007669"/>
    <property type="project" value="InterPro"/>
</dbReference>
<evidence type="ECO:0000313" key="9">
    <source>
        <dbReference type="Proteomes" id="UP000249451"/>
    </source>
</evidence>
<organism evidence="8 9">
    <name type="scientific">Corynebacterium urealyticum</name>
    <dbReference type="NCBI Taxonomy" id="43771"/>
    <lineage>
        <taxon>Bacteria</taxon>
        <taxon>Bacillati</taxon>
        <taxon>Actinomycetota</taxon>
        <taxon>Actinomycetes</taxon>
        <taxon>Mycobacteriales</taxon>
        <taxon>Corynebacteriaceae</taxon>
        <taxon>Corynebacterium</taxon>
    </lineage>
</organism>
<proteinExistence type="inferred from homology"/>
<dbReference type="EMBL" id="QFNY01000001">
    <property type="protein sequence ID" value="PZP03964.1"/>
    <property type="molecule type" value="Genomic_DNA"/>
</dbReference>
<feature type="domain" description="PBP" evidence="7">
    <location>
        <begin position="57"/>
        <end position="348"/>
    </location>
</feature>
<dbReference type="AlphaFoldDB" id="A0A2W5BEU7"/>
<dbReference type="InterPro" id="IPR050962">
    <property type="entry name" value="Phosphate-bind_PstS"/>
</dbReference>
<evidence type="ECO:0000256" key="2">
    <source>
        <dbReference type="ARBA" id="ARBA00022448"/>
    </source>
</evidence>
<dbReference type="PANTHER" id="PTHR42996">
    <property type="entry name" value="PHOSPHATE-BINDING PROTEIN PSTS"/>
    <property type="match status" value="1"/>
</dbReference>
<keyword evidence="6" id="KW-0732">Signal</keyword>
<dbReference type="CDD" id="cd13565">
    <property type="entry name" value="PBP2_PstS"/>
    <property type="match status" value="1"/>
</dbReference>
<dbReference type="InterPro" id="IPR024370">
    <property type="entry name" value="PBP_domain"/>
</dbReference>
<accession>A0A2W5BEU7</accession>
<feature type="compositionally biased region" description="Polar residues" evidence="5">
    <location>
        <begin position="34"/>
        <end position="50"/>
    </location>
</feature>
<feature type="region of interest" description="Disordered" evidence="5">
    <location>
        <begin position="34"/>
        <end position="53"/>
    </location>
</feature>
<keyword evidence="2 4" id="KW-0813">Transport</keyword>
<dbReference type="GO" id="GO:0043190">
    <property type="term" value="C:ATP-binding cassette (ABC) transporter complex"/>
    <property type="evidence" value="ECO:0007669"/>
    <property type="project" value="InterPro"/>
</dbReference>
<protein>
    <recommendedName>
        <fullName evidence="4">Phosphate-binding protein</fullName>
    </recommendedName>
</protein>
<name>A0A2W5BEU7_9CORY</name>
<evidence type="ECO:0000256" key="4">
    <source>
        <dbReference type="PIRNR" id="PIRNR002756"/>
    </source>
</evidence>
<evidence type="ECO:0000256" key="5">
    <source>
        <dbReference type="SAM" id="MobiDB-lite"/>
    </source>
</evidence>
<dbReference type="InterPro" id="IPR005673">
    <property type="entry name" value="ABC_phos-bd_PstS"/>
</dbReference>
<keyword evidence="3 4" id="KW-0592">Phosphate transport</keyword>
<sequence length="383" mass="39801">MLKNKPLIAAPGSRRTTAALATLLAGGLALTACSGSDAPQTESGDSTTAAVENPYPMADVSGTVRGAGATSQKMFIEDTVGPALHPDGIELEYQATGSAKGKAAFVGKQADFASTDVPLSERATKDAQQRCEGNTAWHIPMVLSPVAVAYRLDGVDQEINLPARVVASIFAGNVTHWDDPRIAKANEGVKLPKTPIKVVYRGDQSGTSEIFQRFLAAATDGAWKPQGPSFPTGVGLGANGSAGVADQAASENGSITYTATPFTKPTPQLKAAKVDFGFGPVAPSSTSVTEALKGVKYQGKGKNMIVDADSLFADAAEGTYPLALTTYEVVCSKGYGEETRDKVKNVLYTMLANQQGDYADKGYVPLTGEMKTKVEEAIGAIGA</sequence>
<comment type="similarity">
    <text evidence="1 4">Belongs to the PstS family.</text>
</comment>
<comment type="caution">
    <text evidence="8">The sequence shown here is derived from an EMBL/GenBank/DDBJ whole genome shotgun (WGS) entry which is preliminary data.</text>
</comment>
<dbReference type="PANTHER" id="PTHR42996:SF1">
    <property type="entry name" value="PHOSPHATE-BINDING PROTEIN PSTS"/>
    <property type="match status" value="1"/>
</dbReference>
<evidence type="ECO:0000313" key="8">
    <source>
        <dbReference type="EMBL" id="PZP03964.1"/>
    </source>
</evidence>
<dbReference type="GO" id="GO:0035435">
    <property type="term" value="P:phosphate ion transmembrane transport"/>
    <property type="evidence" value="ECO:0007669"/>
    <property type="project" value="InterPro"/>
</dbReference>